<keyword evidence="1" id="KW-0863">Zinc-finger</keyword>
<dbReference type="GO" id="GO:0008270">
    <property type="term" value="F:zinc ion binding"/>
    <property type="evidence" value="ECO:0007669"/>
    <property type="project" value="UniProtKB-KW"/>
</dbReference>
<keyword evidence="1" id="KW-0479">Metal-binding</keyword>
<protein>
    <recommendedName>
        <fullName evidence="2">CCHC-type domain-containing protein</fullName>
    </recommendedName>
</protein>
<keyword evidence="1" id="KW-0862">Zinc</keyword>
<dbReference type="InterPro" id="IPR001878">
    <property type="entry name" value="Znf_CCHC"/>
</dbReference>
<name>A0A0C2M1I2_THEKT</name>
<dbReference type="GO" id="GO:0003676">
    <property type="term" value="F:nucleic acid binding"/>
    <property type="evidence" value="ECO:0007669"/>
    <property type="project" value="InterPro"/>
</dbReference>
<evidence type="ECO:0000256" key="1">
    <source>
        <dbReference type="PROSITE-ProRule" id="PRU00047"/>
    </source>
</evidence>
<evidence type="ECO:0000259" key="2">
    <source>
        <dbReference type="PROSITE" id="PS50158"/>
    </source>
</evidence>
<dbReference type="PROSITE" id="PS50158">
    <property type="entry name" value="ZF_CCHC"/>
    <property type="match status" value="1"/>
</dbReference>
<dbReference type="AlphaFoldDB" id="A0A0C2M1I2"/>
<sequence>MLDPTIGVVCSSQDIDYVSIPLLTEDVKDVRRWLQRFELVMESRSIKPAFWVREIYIRSTDSVLNSLELEGFSSKSEFSEVKEWLISRFEHVDSILTHQLRFRDLKQTSTETADDYAERVLSMGRKAFPSINELEPILVNQFTVGLYSDRLRAEVVKNCPDTLLKAKTVVKNSQSLAGTIDVMNRKIDLVGATAADEPIDRDQIRKIISEEINSAFKGLSIDQERRPTTYRNFRCFKCNKLGHLAKYCRSRFSSSTLSSNCFVLGDGESFESPYTFTMLVDTGAAVSLLDRMIFESMLMDIKPVNGVVHLADNSPLEVFGTSWFSFNCQGHKITHNGKLKMRNFEINFVENSSNVMISFASILCRTPAPNMAELVHIKEKLIKDIPLGVKNSVGELIMKHKVFSLNDWDIGQAKSFEHQIDTGQNLPVKQQCRRFALNIK</sequence>
<keyword evidence="4" id="KW-1185">Reference proteome</keyword>
<feature type="domain" description="CCHC-type" evidence="2">
    <location>
        <begin position="234"/>
        <end position="250"/>
    </location>
</feature>
<dbReference type="SUPFAM" id="SSF57756">
    <property type="entry name" value="Retrovirus zinc finger-like domains"/>
    <property type="match status" value="1"/>
</dbReference>
<comment type="caution">
    <text evidence="3">The sequence shown here is derived from an EMBL/GenBank/DDBJ whole genome shotgun (WGS) entry which is preliminary data.</text>
</comment>
<proteinExistence type="predicted"/>
<dbReference type="InterPro" id="IPR036875">
    <property type="entry name" value="Znf_CCHC_sf"/>
</dbReference>
<evidence type="ECO:0000313" key="4">
    <source>
        <dbReference type="Proteomes" id="UP000031668"/>
    </source>
</evidence>
<dbReference type="Proteomes" id="UP000031668">
    <property type="component" value="Unassembled WGS sequence"/>
</dbReference>
<accession>A0A0C2M1I2</accession>
<reference evidence="3 4" key="1">
    <citation type="journal article" date="2014" name="Genome Biol. Evol.">
        <title>The genome of the myxosporean Thelohanellus kitauei shows adaptations to nutrient acquisition within its fish host.</title>
        <authorList>
            <person name="Yang Y."/>
            <person name="Xiong J."/>
            <person name="Zhou Z."/>
            <person name="Huo F."/>
            <person name="Miao W."/>
            <person name="Ran C."/>
            <person name="Liu Y."/>
            <person name="Zhang J."/>
            <person name="Feng J."/>
            <person name="Wang M."/>
            <person name="Wang M."/>
            <person name="Wang L."/>
            <person name="Yao B."/>
        </authorList>
    </citation>
    <scope>NUCLEOTIDE SEQUENCE [LARGE SCALE GENOMIC DNA]</scope>
    <source>
        <strain evidence="3">Wuqing</strain>
    </source>
</reference>
<evidence type="ECO:0000313" key="3">
    <source>
        <dbReference type="EMBL" id="KII60935.1"/>
    </source>
</evidence>
<gene>
    <name evidence="3" type="ORF">RF11_13908</name>
</gene>
<dbReference type="SMART" id="SM00343">
    <property type="entry name" value="ZnF_C2HC"/>
    <property type="match status" value="1"/>
</dbReference>
<organism evidence="3 4">
    <name type="scientific">Thelohanellus kitauei</name>
    <name type="common">Myxosporean</name>
    <dbReference type="NCBI Taxonomy" id="669202"/>
    <lineage>
        <taxon>Eukaryota</taxon>
        <taxon>Metazoa</taxon>
        <taxon>Cnidaria</taxon>
        <taxon>Myxozoa</taxon>
        <taxon>Myxosporea</taxon>
        <taxon>Bivalvulida</taxon>
        <taxon>Platysporina</taxon>
        <taxon>Myxobolidae</taxon>
        <taxon>Thelohanellus</taxon>
    </lineage>
</organism>
<dbReference type="OrthoDB" id="6161332at2759"/>
<dbReference type="EMBL" id="JWZT01005390">
    <property type="protein sequence ID" value="KII60935.1"/>
    <property type="molecule type" value="Genomic_DNA"/>
</dbReference>